<evidence type="ECO:0000259" key="8">
    <source>
        <dbReference type="PROSITE" id="PS50026"/>
    </source>
</evidence>
<dbReference type="PANTHER" id="PTHR46730:SF1">
    <property type="entry name" value="PLAT DOMAIN-CONTAINING PROTEIN"/>
    <property type="match status" value="1"/>
</dbReference>
<dbReference type="CDD" id="cd00054">
    <property type="entry name" value="EGF_CA"/>
    <property type="match status" value="1"/>
</dbReference>
<dbReference type="Pfam" id="PF00008">
    <property type="entry name" value="EGF"/>
    <property type="match status" value="1"/>
</dbReference>
<evidence type="ECO:0000256" key="3">
    <source>
        <dbReference type="ARBA" id="ARBA00022737"/>
    </source>
</evidence>
<sequence length="554" mass="63869">MLLLLKIKPLVFVVILFQCVFYVTCLCDLWCENKKDQIVALCMRGEFSFSCDGSYLTTFFENNLDCNPDYSCDATQIDYCKNNPCKNNGECIPVFGSYLCVCHSDHHGIDCSQSGMGKYVKEVYFVPAIVTITKPISHFASCLVFIKDLGSSVKMIFNSESSGETALVQEHHFVKAENGRKECQFQVNKGNRLAWEKKYMVKLCEDVPEGPMYYVLIFQNVLFKPSSKVLIENYPKPTDKRLVYDSNTLTLKVFNGDSEEYERTFSQIVVYTLLECPTLVKLEMCGDFYSSRKKFDRRQSNIIRGIFEKNEECPDPSKSYTWEIYNYQFGYVNEIPKSVKSDYKDNMYGYTFEVTPYSLKVGVYQIILTVHTEGKNIHFDQYTTENEGLCYIEIEHLDLYAEIKGGSHRTIAESENLVLDATGCYDPNEPRNEQTHLQWSWSCNDESEDFCKSQTVSVGLYKINKRLPRGKTYLFILRLSTMTEPKAMKEITQLISVAEKPQPQLQINCLKNCGFNNFKTNQKEVVYLEVTVLNKLDINDVSWQYSIGDSPEND</sequence>
<keyword evidence="7" id="KW-0245">EGF-like domain</keyword>
<dbReference type="SMART" id="SM00179">
    <property type="entry name" value="EGF_CA"/>
    <property type="match status" value="1"/>
</dbReference>
<keyword evidence="6 7" id="KW-1015">Disulfide bond</keyword>
<keyword evidence="3" id="KW-0677">Repeat</keyword>
<dbReference type="GO" id="GO:0005261">
    <property type="term" value="F:monoatomic cation channel activity"/>
    <property type="evidence" value="ECO:0007669"/>
    <property type="project" value="TreeGrafter"/>
</dbReference>
<dbReference type="InterPro" id="IPR002859">
    <property type="entry name" value="PKD/REJ-like"/>
</dbReference>
<dbReference type="InterPro" id="IPR001881">
    <property type="entry name" value="EGF-like_Ca-bd_dom"/>
</dbReference>
<accession>A0A1B6FI39</accession>
<evidence type="ECO:0000256" key="6">
    <source>
        <dbReference type="ARBA" id="ARBA00023157"/>
    </source>
</evidence>
<feature type="non-terminal residue" evidence="9">
    <location>
        <position position="554"/>
    </location>
</feature>
<dbReference type="Gene3D" id="2.10.25.10">
    <property type="entry name" value="Laminin"/>
    <property type="match status" value="1"/>
</dbReference>
<dbReference type="EMBL" id="GECZ01019901">
    <property type="protein sequence ID" value="JAS49868.1"/>
    <property type="molecule type" value="Transcribed_RNA"/>
</dbReference>
<evidence type="ECO:0000256" key="2">
    <source>
        <dbReference type="ARBA" id="ARBA00022692"/>
    </source>
</evidence>
<dbReference type="PROSITE" id="PS50026">
    <property type="entry name" value="EGF_3"/>
    <property type="match status" value="1"/>
</dbReference>
<dbReference type="Pfam" id="PF02010">
    <property type="entry name" value="REJ"/>
    <property type="match status" value="1"/>
</dbReference>
<dbReference type="GO" id="GO:0005886">
    <property type="term" value="C:plasma membrane"/>
    <property type="evidence" value="ECO:0007669"/>
    <property type="project" value="TreeGrafter"/>
</dbReference>
<comment type="subcellular location">
    <subcellularLocation>
        <location evidence="1">Membrane</location>
    </subcellularLocation>
</comment>
<dbReference type="PANTHER" id="PTHR46730">
    <property type="entry name" value="POLYCYSTIN-1"/>
    <property type="match status" value="1"/>
</dbReference>
<comment type="caution">
    <text evidence="7">Lacks conserved residue(s) required for the propagation of feature annotation.</text>
</comment>
<evidence type="ECO:0000256" key="5">
    <source>
        <dbReference type="ARBA" id="ARBA00023136"/>
    </source>
</evidence>
<proteinExistence type="predicted"/>
<dbReference type="GO" id="GO:0005509">
    <property type="term" value="F:calcium ion binding"/>
    <property type="evidence" value="ECO:0007669"/>
    <property type="project" value="InterPro"/>
</dbReference>
<evidence type="ECO:0000313" key="9">
    <source>
        <dbReference type="EMBL" id="JAS49868.1"/>
    </source>
</evidence>
<keyword evidence="2" id="KW-0812">Transmembrane</keyword>
<evidence type="ECO:0000256" key="1">
    <source>
        <dbReference type="ARBA" id="ARBA00004370"/>
    </source>
</evidence>
<dbReference type="SMART" id="SM00181">
    <property type="entry name" value="EGF"/>
    <property type="match status" value="1"/>
</dbReference>
<dbReference type="AlphaFoldDB" id="A0A1B6FI39"/>
<organism evidence="9">
    <name type="scientific">Cuerna arida</name>
    <dbReference type="NCBI Taxonomy" id="1464854"/>
    <lineage>
        <taxon>Eukaryota</taxon>
        <taxon>Metazoa</taxon>
        <taxon>Ecdysozoa</taxon>
        <taxon>Arthropoda</taxon>
        <taxon>Hexapoda</taxon>
        <taxon>Insecta</taxon>
        <taxon>Pterygota</taxon>
        <taxon>Neoptera</taxon>
        <taxon>Paraneoptera</taxon>
        <taxon>Hemiptera</taxon>
        <taxon>Auchenorrhyncha</taxon>
        <taxon>Membracoidea</taxon>
        <taxon>Cicadellidae</taxon>
        <taxon>Cicadellinae</taxon>
        <taxon>Proconiini</taxon>
        <taxon>Cuerna</taxon>
    </lineage>
</organism>
<dbReference type="GO" id="GO:0006816">
    <property type="term" value="P:calcium ion transport"/>
    <property type="evidence" value="ECO:0007669"/>
    <property type="project" value="TreeGrafter"/>
</dbReference>
<evidence type="ECO:0000256" key="4">
    <source>
        <dbReference type="ARBA" id="ARBA00022989"/>
    </source>
</evidence>
<dbReference type="PROSITE" id="PS00022">
    <property type="entry name" value="EGF_1"/>
    <property type="match status" value="1"/>
</dbReference>
<name>A0A1B6FI39_9HEMI</name>
<feature type="disulfide bond" evidence="7">
    <location>
        <begin position="102"/>
        <end position="111"/>
    </location>
</feature>
<dbReference type="InterPro" id="IPR000742">
    <property type="entry name" value="EGF"/>
</dbReference>
<feature type="domain" description="EGF-like" evidence="8">
    <location>
        <begin position="76"/>
        <end position="112"/>
    </location>
</feature>
<keyword evidence="4" id="KW-1133">Transmembrane helix</keyword>
<dbReference type="SUPFAM" id="SSF57196">
    <property type="entry name" value="EGF/Laminin"/>
    <property type="match status" value="1"/>
</dbReference>
<keyword evidence="5" id="KW-0472">Membrane</keyword>
<evidence type="ECO:0000256" key="7">
    <source>
        <dbReference type="PROSITE-ProRule" id="PRU00076"/>
    </source>
</evidence>
<protein>
    <recommendedName>
        <fullName evidence="8">EGF-like domain-containing protein</fullName>
    </recommendedName>
</protein>
<gene>
    <name evidence="9" type="ORF">g.161</name>
</gene>
<reference evidence="9" key="1">
    <citation type="submission" date="2015-11" db="EMBL/GenBank/DDBJ databases">
        <title>De novo transcriptome assembly of four potential Pierce s Disease insect vectors from Arizona vineyards.</title>
        <authorList>
            <person name="Tassone E.E."/>
        </authorList>
    </citation>
    <scope>NUCLEOTIDE SEQUENCE</scope>
</reference>